<proteinExistence type="predicted"/>
<evidence type="ECO:0008006" key="4">
    <source>
        <dbReference type="Google" id="ProtNLM"/>
    </source>
</evidence>
<sequence>MQNTYRGSDAYDAKAAMRFFKKAIAQPYVKSPRVVNVDKHASFPPAHQKAKRKRRYLGRYFAHPMMQNRRAKRDDYKPSAVRVTQRYVP</sequence>
<protein>
    <recommendedName>
        <fullName evidence="4">DDE domain-containing protein</fullName>
    </recommendedName>
</protein>
<evidence type="ECO:0000313" key="3">
    <source>
        <dbReference type="Proteomes" id="UP000422232"/>
    </source>
</evidence>
<name>A0A9Q6LID2_PISSA</name>
<evidence type="ECO:0000256" key="1">
    <source>
        <dbReference type="SAM" id="MobiDB-lite"/>
    </source>
</evidence>
<keyword evidence="3" id="KW-1185">Reference proteome</keyword>
<gene>
    <name evidence="2" type="ORF">Psal009_00367</name>
</gene>
<reference evidence="2 3" key="1">
    <citation type="submission" date="2019-04" db="EMBL/GenBank/DDBJ databases">
        <title>Complete genome sequencing of Piscirickettsia salmonis strain Psal-009.</title>
        <authorList>
            <person name="Schober I."/>
            <person name="Bunk B."/>
            <person name="Sproer C."/>
            <person name="Carril G.P."/>
            <person name="Riedel T."/>
            <person name="Flores-Herrera P.A."/>
            <person name="Nourdin-Galindo G."/>
            <person name="Marshall S.H."/>
            <person name="Overmann J."/>
        </authorList>
    </citation>
    <scope>NUCLEOTIDE SEQUENCE [LARGE SCALE GENOMIC DNA]</scope>
    <source>
        <strain evidence="2 3">Psal-009</strain>
    </source>
</reference>
<dbReference type="AlphaFoldDB" id="A0A9Q6LID2"/>
<accession>A0A9Q6LID2</accession>
<organism evidence="2 3">
    <name type="scientific">Piscirickettsia salmonis</name>
    <dbReference type="NCBI Taxonomy" id="1238"/>
    <lineage>
        <taxon>Bacteria</taxon>
        <taxon>Pseudomonadati</taxon>
        <taxon>Pseudomonadota</taxon>
        <taxon>Gammaproteobacteria</taxon>
        <taxon>Thiotrichales</taxon>
        <taxon>Piscirickettsiaceae</taxon>
        <taxon>Piscirickettsia</taxon>
    </lineage>
</organism>
<feature type="region of interest" description="Disordered" evidence="1">
    <location>
        <begin position="69"/>
        <end position="89"/>
    </location>
</feature>
<evidence type="ECO:0000313" key="2">
    <source>
        <dbReference type="EMBL" id="QGO04499.1"/>
    </source>
</evidence>
<dbReference type="EMBL" id="CP038908">
    <property type="protein sequence ID" value="QGO04499.1"/>
    <property type="molecule type" value="Genomic_DNA"/>
</dbReference>
<dbReference type="Proteomes" id="UP000422232">
    <property type="component" value="Chromosome"/>
</dbReference>